<organism evidence="5 6">
    <name type="scientific">Loxostege sticticalis</name>
    <name type="common">Beet webworm moth</name>
    <dbReference type="NCBI Taxonomy" id="481309"/>
    <lineage>
        <taxon>Eukaryota</taxon>
        <taxon>Metazoa</taxon>
        <taxon>Ecdysozoa</taxon>
        <taxon>Arthropoda</taxon>
        <taxon>Hexapoda</taxon>
        <taxon>Insecta</taxon>
        <taxon>Pterygota</taxon>
        <taxon>Neoptera</taxon>
        <taxon>Endopterygota</taxon>
        <taxon>Lepidoptera</taxon>
        <taxon>Glossata</taxon>
        <taxon>Ditrysia</taxon>
        <taxon>Pyraloidea</taxon>
        <taxon>Crambidae</taxon>
        <taxon>Pyraustinae</taxon>
        <taxon>Loxostege</taxon>
    </lineage>
</organism>
<evidence type="ECO:0000256" key="1">
    <source>
        <dbReference type="ARBA" id="ARBA00022723"/>
    </source>
</evidence>
<dbReference type="GO" id="GO:0008270">
    <property type="term" value="F:zinc ion binding"/>
    <property type="evidence" value="ECO:0007669"/>
    <property type="project" value="UniProtKB-KW"/>
</dbReference>
<protein>
    <recommendedName>
        <fullName evidence="4">FLYWCH-type domain-containing protein</fullName>
    </recommendedName>
</protein>
<feature type="domain" description="FLYWCH-type" evidence="4">
    <location>
        <begin position="71"/>
        <end position="126"/>
    </location>
</feature>
<gene>
    <name evidence="5" type="ORF">ABMA28_001376</name>
</gene>
<dbReference type="Pfam" id="PF04500">
    <property type="entry name" value="FLYWCH"/>
    <property type="match status" value="1"/>
</dbReference>
<evidence type="ECO:0000256" key="2">
    <source>
        <dbReference type="ARBA" id="ARBA00022771"/>
    </source>
</evidence>
<keyword evidence="1" id="KW-0479">Metal-binding</keyword>
<dbReference type="AlphaFoldDB" id="A0ABD0T1F9"/>
<dbReference type="InterPro" id="IPR007588">
    <property type="entry name" value="Znf_FLYWCH"/>
</dbReference>
<keyword evidence="2" id="KW-0863">Zinc-finger</keyword>
<name>A0ABD0T1F9_LOXSC</name>
<evidence type="ECO:0000313" key="6">
    <source>
        <dbReference type="Proteomes" id="UP001549921"/>
    </source>
</evidence>
<dbReference type="EMBL" id="JBEDNZ010000011">
    <property type="protein sequence ID" value="KAL0831846.1"/>
    <property type="molecule type" value="Genomic_DNA"/>
</dbReference>
<proteinExistence type="predicted"/>
<keyword evidence="3" id="KW-0862">Zinc</keyword>
<evidence type="ECO:0000313" key="5">
    <source>
        <dbReference type="EMBL" id="KAL0831846.1"/>
    </source>
</evidence>
<reference evidence="5 6" key="1">
    <citation type="submission" date="2024-06" db="EMBL/GenBank/DDBJ databases">
        <title>A chromosome-level genome assembly of beet webworm, Loxostege sticticalis.</title>
        <authorList>
            <person name="Zhang Y."/>
        </authorList>
    </citation>
    <scope>NUCLEOTIDE SEQUENCE [LARGE SCALE GENOMIC DNA]</scope>
    <source>
        <strain evidence="5">AQ028</strain>
        <tissue evidence="5">Male pupae</tissue>
    </source>
</reference>
<sequence>MVWSLPSGNTTTIGRSTILCLMAFTSKFDLWLKALTLKWRSTKLVLDIRSYMRVKNHGDLISELNLKLITLRGGKQYMMLDGYTYYRHVPTKAGFRWSCTNSSKCHARIVVTQSGHLVSADGDHIHARPRYHVLPDGAYLKV</sequence>
<dbReference type="Gene3D" id="2.20.25.240">
    <property type="match status" value="1"/>
</dbReference>
<dbReference type="Proteomes" id="UP001549921">
    <property type="component" value="Unassembled WGS sequence"/>
</dbReference>
<evidence type="ECO:0000259" key="4">
    <source>
        <dbReference type="Pfam" id="PF04500"/>
    </source>
</evidence>
<comment type="caution">
    <text evidence="5">The sequence shown here is derived from an EMBL/GenBank/DDBJ whole genome shotgun (WGS) entry which is preliminary data.</text>
</comment>
<evidence type="ECO:0000256" key="3">
    <source>
        <dbReference type="ARBA" id="ARBA00022833"/>
    </source>
</evidence>
<accession>A0ABD0T1F9</accession>